<dbReference type="EMBL" id="JACBNQ010000009">
    <property type="protein sequence ID" value="NYB74352.1"/>
    <property type="molecule type" value="Genomic_DNA"/>
</dbReference>
<accession>A0A974BJQ0</accession>
<sequence>MRTEKEMFDLILNVANADERIKAVIMVGSRANPDCPKDIYQDYDIIYSVDSVEPFYNNLEWMEGNFGKPSAMQLPELSTHPLLPPANDGHFTYLMLFPDGNRIDLTIEKYPYIYNGEPAVILLDKKGFLPDIEVNPSFFYIKRPTPEIYHNTCNEFWWCLNNVAKGIARDELPYVMDMFSHYVRDMLNQMVEWYIGIKNNFNVSAGKMGKYYKRYLPVHLYEMYALTYSDSDYQNIWKSVLTACELFRLLALEVASSFDYTYNKQEDENMMKYIYFIKNKLDYKK</sequence>
<dbReference type="Proteomes" id="UP000611629">
    <property type="component" value="Unassembled WGS sequence"/>
</dbReference>
<dbReference type="Pfam" id="PF04439">
    <property type="entry name" value="Adenyl_transf"/>
    <property type="match status" value="1"/>
</dbReference>
<dbReference type="AlphaFoldDB" id="A0A974BJQ0"/>
<dbReference type="Gene3D" id="3.30.460.10">
    <property type="entry name" value="Beta Polymerase, domain 2"/>
    <property type="match status" value="1"/>
</dbReference>
<organism evidence="1 2">
    <name type="scientific">Sedimentibacter hydroxybenzoicus DSM 7310</name>
    <dbReference type="NCBI Taxonomy" id="1123245"/>
    <lineage>
        <taxon>Bacteria</taxon>
        <taxon>Bacillati</taxon>
        <taxon>Bacillota</taxon>
        <taxon>Tissierellia</taxon>
        <taxon>Sedimentibacter</taxon>
    </lineage>
</organism>
<dbReference type="RefSeq" id="WP_179238053.1">
    <property type="nucleotide sequence ID" value="NZ_JACBNQ010000009.1"/>
</dbReference>
<evidence type="ECO:0000313" key="1">
    <source>
        <dbReference type="EMBL" id="NYB74352.1"/>
    </source>
</evidence>
<dbReference type="InterPro" id="IPR043519">
    <property type="entry name" value="NT_sf"/>
</dbReference>
<dbReference type="SUPFAM" id="SSF81301">
    <property type="entry name" value="Nucleotidyltransferase"/>
    <property type="match status" value="1"/>
</dbReference>
<dbReference type="Gene3D" id="1.20.120.330">
    <property type="entry name" value="Nucleotidyltransferases domain 2"/>
    <property type="match status" value="1"/>
</dbReference>
<comment type="caution">
    <text evidence="1">The sequence shown here is derived from an EMBL/GenBank/DDBJ whole genome shotgun (WGS) entry which is preliminary data.</text>
</comment>
<protein>
    <submittedName>
        <fullName evidence="1">Aminoglycoside 6-adenylyltransferase</fullName>
    </submittedName>
</protein>
<proteinExistence type="predicted"/>
<gene>
    <name evidence="1" type="ORF">HZF24_09425</name>
</gene>
<dbReference type="SUPFAM" id="SSF81631">
    <property type="entry name" value="PAP/OAS1 substrate-binding domain"/>
    <property type="match status" value="1"/>
</dbReference>
<dbReference type="InterPro" id="IPR007530">
    <property type="entry name" value="Aminoglycoside_adenylylTfrase"/>
</dbReference>
<reference evidence="1" key="1">
    <citation type="submission" date="2020-07" db="EMBL/GenBank/DDBJ databases">
        <title>Genomic analysis of a strain of Sedimentibacter Hydroxybenzoicus DSM7310.</title>
        <authorList>
            <person name="Ma S."/>
        </authorList>
    </citation>
    <scope>NUCLEOTIDE SEQUENCE</scope>
    <source>
        <strain evidence="1">DSM 7310</strain>
    </source>
</reference>
<name>A0A974BJQ0_SEDHY</name>
<keyword evidence="2" id="KW-1185">Reference proteome</keyword>
<evidence type="ECO:0000313" key="2">
    <source>
        <dbReference type="Proteomes" id="UP000611629"/>
    </source>
</evidence>